<evidence type="ECO:0000313" key="8">
    <source>
        <dbReference type="Proteomes" id="UP000646548"/>
    </source>
</evidence>
<accession>A0A834C7X4</accession>
<keyword evidence="2" id="KW-0496">Mitochondrion</keyword>
<dbReference type="InterPro" id="IPR051040">
    <property type="entry name" value="COX23"/>
</dbReference>
<dbReference type="Proteomes" id="UP000646548">
    <property type="component" value="Unassembled WGS sequence"/>
</dbReference>
<evidence type="ECO:0000256" key="1">
    <source>
        <dbReference type="ARBA" id="ARBA00004569"/>
    </source>
</evidence>
<dbReference type="SUPFAM" id="SSF47072">
    <property type="entry name" value="Cysteine alpha-hairpin motif"/>
    <property type="match status" value="1"/>
</dbReference>
<comment type="subcellular location">
    <subcellularLocation>
        <location evidence="1">Mitochondrion intermembrane space</location>
    </subcellularLocation>
</comment>
<evidence type="ECO:0000256" key="5">
    <source>
        <dbReference type="ARBA" id="ARBA00039509"/>
    </source>
</evidence>
<feature type="region of interest" description="Disordered" evidence="6">
    <location>
        <begin position="15"/>
        <end position="34"/>
    </location>
</feature>
<dbReference type="GO" id="GO:0033108">
    <property type="term" value="P:mitochondrial respiratory chain complex assembly"/>
    <property type="evidence" value="ECO:0007669"/>
    <property type="project" value="TreeGrafter"/>
</dbReference>
<gene>
    <name evidence="7" type="ORF">FQA47_018435</name>
</gene>
<sequence length="119" mass="13843">MLEFTSGSFRDCSVFTRPRGSAGPGPLPFSSENQMDKNTRRLRNLDTNPCTEESDASQKCLDHYNYDKSMCSIYFQRYKNCRKYWHNIMVQRRRDGVKPDMPTAAERLEMLNSIGGKPY</sequence>
<dbReference type="GO" id="GO:0005758">
    <property type="term" value="C:mitochondrial intermembrane space"/>
    <property type="evidence" value="ECO:0007669"/>
    <property type="project" value="UniProtKB-SubCell"/>
</dbReference>
<organism evidence="7 8">
    <name type="scientific">Oryzias melastigma</name>
    <name type="common">Marine medaka</name>
    <dbReference type="NCBI Taxonomy" id="30732"/>
    <lineage>
        <taxon>Eukaryota</taxon>
        <taxon>Metazoa</taxon>
        <taxon>Chordata</taxon>
        <taxon>Craniata</taxon>
        <taxon>Vertebrata</taxon>
        <taxon>Euteleostomi</taxon>
        <taxon>Actinopterygii</taxon>
        <taxon>Neopterygii</taxon>
        <taxon>Teleostei</taxon>
        <taxon>Neoteleostei</taxon>
        <taxon>Acanthomorphata</taxon>
        <taxon>Ovalentaria</taxon>
        <taxon>Atherinomorphae</taxon>
        <taxon>Beloniformes</taxon>
        <taxon>Adrianichthyidae</taxon>
        <taxon>Oryziinae</taxon>
        <taxon>Oryzias</taxon>
    </lineage>
</organism>
<evidence type="ECO:0000256" key="2">
    <source>
        <dbReference type="ARBA" id="ARBA00023128"/>
    </source>
</evidence>
<comment type="similarity">
    <text evidence="4">Belongs to the CHCHD7 family.</text>
</comment>
<protein>
    <recommendedName>
        <fullName evidence="5">Coiled-coil-helix-coiled-coil-helix domain-containing protein 7</fullName>
    </recommendedName>
</protein>
<proteinExistence type="inferred from homology"/>
<dbReference type="PROSITE" id="PS51808">
    <property type="entry name" value="CHCH"/>
    <property type="match status" value="1"/>
</dbReference>
<keyword evidence="3" id="KW-1015">Disulfide bond</keyword>
<dbReference type="PANTHER" id="PTHR46811">
    <property type="entry name" value="COILED-COIL-HELIX-COILED-COIL-HELIX DOMAIN-CONTAINING PROTEIN 7"/>
    <property type="match status" value="1"/>
</dbReference>
<dbReference type="AlphaFoldDB" id="A0A834C7X4"/>
<evidence type="ECO:0000256" key="6">
    <source>
        <dbReference type="SAM" id="MobiDB-lite"/>
    </source>
</evidence>
<dbReference type="PANTHER" id="PTHR46811:SF1">
    <property type="entry name" value="COILED-COIL-HELIX-COILED-COIL-HELIX DOMAIN-CONTAINING PROTEIN 7"/>
    <property type="match status" value="1"/>
</dbReference>
<evidence type="ECO:0000256" key="3">
    <source>
        <dbReference type="ARBA" id="ARBA00023157"/>
    </source>
</evidence>
<dbReference type="Gene3D" id="1.10.287.1130">
    <property type="entry name" value="CytochromE C oxidase copper chaperone"/>
    <property type="match status" value="1"/>
</dbReference>
<evidence type="ECO:0000313" key="7">
    <source>
        <dbReference type="EMBL" id="KAF6722160.1"/>
    </source>
</evidence>
<reference evidence="7" key="1">
    <citation type="journal article" name="BMC Genomics">
        <title>Long-read sequencing and de novo genome assembly of marine medaka (Oryzias melastigma).</title>
        <authorList>
            <person name="Liang P."/>
            <person name="Saqib H.S.A."/>
            <person name="Ni X."/>
            <person name="Shen Y."/>
        </authorList>
    </citation>
    <scope>NUCLEOTIDE SEQUENCE</scope>
    <source>
        <strain evidence="7">Bigg-433</strain>
    </source>
</reference>
<name>A0A834C7X4_ORYME</name>
<comment type="caution">
    <text evidence="7">The sequence shown here is derived from an EMBL/GenBank/DDBJ whole genome shotgun (WGS) entry which is preliminary data.</text>
</comment>
<dbReference type="EMBL" id="WKFB01000469">
    <property type="protein sequence ID" value="KAF6722160.1"/>
    <property type="molecule type" value="Genomic_DNA"/>
</dbReference>
<dbReference type="InterPro" id="IPR009069">
    <property type="entry name" value="Cys_alpha_HP_mot_SF"/>
</dbReference>
<evidence type="ECO:0000256" key="4">
    <source>
        <dbReference type="ARBA" id="ARBA00038205"/>
    </source>
</evidence>